<feature type="domain" description="AMP-binding enzyme C-terminal" evidence="4">
    <location>
        <begin position="455"/>
        <end position="531"/>
    </location>
</feature>
<evidence type="ECO:0000256" key="1">
    <source>
        <dbReference type="ARBA" id="ARBA00006432"/>
    </source>
</evidence>
<sequence>MFEFEGKTLTEERALQFIEKGLWTNESFVDVLERHVQLYPDVIHKDEHRRLSYKEMWQEIESVAASLYEMGIRKGDTIGLQMPNTLDYVIAIFGAARIGAVGVFLQVDLGREALVQSLKQIDAKAWIIAGHYRGQPLFETALDIQKELPSIEHIILQGDTSGIHNDATTFSSLRNSGKALPKDVLDENKPKPLDAFVMVFTSGTTGSPKGIVHLHANYLWSARSLVENFGYDPKCGVLDLAPISHQTGMLAGVMMTIAAGGRILLLDRFSAKRALKWVEKEKPSFIIGAPPHVIHIANAPDLKSSDTSSVKVFIYAGAPVPSTILQRLQTDGGIRVGGMFGWSEGFVATANRPDDPIEAVSNTVGFALKDIEIRLVDEDGNDVKQGEIGELWSRGPNFCAGYYKNEKAAKRQWDDEGWFHSGDLLRQDKNGRYSFIARADDVINRGGTKIDPKSVEDVISGLDSVERAAVVGAPHETLGQQTVACIVLKEGAERFTLQALRDYLGKHGLAKFQYPDRLEFLRELPMTHSGKIKNRELRERFRLEA</sequence>
<reference evidence="5 6" key="1">
    <citation type="submission" date="2021-01" db="EMBL/GenBank/DDBJ databases">
        <title>Genomic Encyclopedia of Type Strains, Phase IV (KMG-IV): sequencing the most valuable type-strain genomes for metagenomic binning, comparative biology and taxonomic classification.</title>
        <authorList>
            <person name="Goeker M."/>
        </authorList>
    </citation>
    <scope>NUCLEOTIDE SEQUENCE [LARGE SCALE GENOMIC DNA]</scope>
    <source>
        <strain evidence="5 6">DSM 28236</strain>
    </source>
</reference>
<evidence type="ECO:0000259" key="4">
    <source>
        <dbReference type="Pfam" id="PF13193"/>
    </source>
</evidence>
<evidence type="ECO:0000256" key="2">
    <source>
        <dbReference type="ARBA" id="ARBA00022598"/>
    </source>
</evidence>
<accession>A0ABS2PY11</accession>
<evidence type="ECO:0000313" key="5">
    <source>
        <dbReference type="EMBL" id="MBM7644912.1"/>
    </source>
</evidence>
<dbReference type="PANTHER" id="PTHR43201:SF5">
    <property type="entry name" value="MEDIUM-CHAIN ACYL-COA LIGASE ACSF2, MITOCHONDRIAL"/>
    <property type="match status" value="1"/>
</dbReference>
<proteinExistence type="inferred from homology"/>
<dbReference type="Gene3D" id="2.30.38.10">
    <property type="entry name" value="Luciferase, Domain 3"/>
    <property type="match status" value="1"/>
</dbReference>
<dbReference type="EMBL" id="JAFBER010000005">
    <property type="protein sequence ID" value="MBM7644912.1"/>
    <property type="molecule type" value="Genomic_DNA"/>
</dbReference>
<dbReference type="PANTHER" id="PTHR43201">
    <property type="entry name" value="ACYL-COA SYNTHETASE"/>
    <property type="match status" value="1"/>
</dbReference>
<dbReference type="Gene3D" id="3.40.50.980">
    <property type="match status" value="2"/>
</dbReference>
<dbReference type="Pfam" id="PF13193">
    <property type="entry name" value="AMP-binding_C"/>
    <property type="match status" value="1"/>
</dbReference>
<dbReference type="InterPro" id="IPR000873">
    <property type="entry name" value="AMP-dep_synth/lig_dom"/>
</dbReference>
<keyword evidence="6" id="KW-1185">Reference proteome</keyword>
<comment type="similarity">
    <text evidence="1">Belongs to the ATP-dependent AMP-binding enzyme family.</text>
</comment>
<evidence type="ECO:0000313" key="6">
    <source>
        <dbReference type="Proteomes" id="UP000808914"/>
    </source>
</evidence>
<evidence type="ECO:0000259" key="3">
    <source>
        <dbReference type="Pfam" id="PF00501"/>
    </source>
</evidence>
<dbReference type="InterPro" id="IPR025110">
    <property type="entry name" value="AMP-bd_C"/>
</dbReference>
<dbReference type="PROSITE" id="PS00455">
    <property type="entry name" value="AMP_BINDING"/>
    <property type="match status" value="1"/>
</dbReference>
<name>A0ABS2PY11_9BACL</name>
<dbReference type="InterPro" id="IPR020845">
    <property type="entry name" value="AMP-binding_CS"/>
</dbReference>
<dbReference type="Proteomes" id="UP000808914">
    <property type="component" value="Unassembled WGS sequence"/>
</dbReference>
<comment type="caution">
    <text evidence="5">The sequence shown here is derived from an EMBL/GenBank/DDBJ whole genome shotgun (WGS) entry which is preliminary data.</text>
</comment>
<dbReference type="SUPFAM" id="SSF56801">
    <property type="entry name" value="Acetyl-CoA synthetase-like"/>
    <property type="match status" value="1"/>
</dbReference>
<feature type="domain" description="AMP-dependent synthetase/ligase" evidence="3">
    <location>
        <begin position="33"/>
        <end position="403"/>
    </location>
</feature>
<dbReference type="GO" id="GO:0016874">
    <property type="term" value="F:ligase activity"/>
    <property type="evidence" value="ECO:0007669"/>
    <property type="project" value="UniProtKB-KW"/>
</dbReference>
<dbReference type="Pfam" id="PF00501">
    <property type="entry name" value="AMP-binding"/>
    <property type="match status" value="1"/>
</dbReference>
<dbReference type="Gene3D" id="3.30.300.30">
    <property type="match status" value="1"/>
</dbReference>
<dbReference type="InterPro" id="IPR045851">
    <property type="entry name" value="AMP-bd_C_sf"/>
</dbReference>
<keyword evidence="2 5" id="KW-0436">Ligase</keyword>
<protein>
    <submittedName>
        <fullName evidence="5">Acyl-CoA synthetase (AMP-forming)/AMP-acid ligase II</fullName>
    </submittedName>
</protein>
<organism evidence="5 6">
    <name type="scientific">Scopulibacillus daqui</name>
    <dbReference type="NCBI Taxonomy" id="1469162"/>
    <lineage>
        <taxon>Bacteria</taxon>
        <taxon>Bacillati</taxon>
        <taxon>Bacillota</taxon>
        <taxon>Bacilli</taxon>
        <taxon>Bacillales</taxon>
        <taxon>Sporolactobacillaceae</taxon>
        <taxon>Scopulibacillus</taxon>
    </lineage>
</organism>
<dbReference type="RefSeq" id="WP_205002865.1">
    <property type="nucleotide sequence ID" value="NZ_JAFBER010000005.1"/>
</dbReference>
<gene>
    <name evidence="5" type="ORF">JOD45_001121</name>
</gene>